<evidence type="ECO:0000313" key="4">
    <source>
        <dbReference type="EMBL" id="SUS05128.1"/>
    </source>
</evidence>
<dbReference type="PIRSF" id="PIRSF004846">
    <property type="entry name" value="ModA"/>
    <property type="match status" value="1"/>
</dbReference>
<accession>A0A380TA48</accession>
<sequence length="263" mass="27688">MEAEMRTLARGLAALILMVLLSVTGRDLHAQSDPVLVMAAASLKNVFDQVGADWMTESGKKVAFSYAASSTLAKQIEQGAPADVFASADLAWMDYLDQRGFIRTGTRTNLLGNVLVLIVPADTAKSITLAKDADLSSFIGGGRLAVGNVNAVPAGKYAKQALQALDLWTGVEDKLAQVDSVRAALALVARGEAAAGIVYATDAKSEPLVKVVATFPAESHVPVTYPVAVTAASSHRDAGSFLAYLRSKMAQRAYAAHGFTYLE</sequence>
<dbReference type="GO" id="GO:0030288">
    <property type="term" value="C:outer membrane-bounded periplasmic space"/>
    <property type="evidence" value="ECO:0007669"/>
    <property type="project" value="TreeGrafter"/>
</dbReference>
<dbReference type="FunFam" id="3.40.190.10:FF:000035">
    <property type="entry name" value="Molybdate ABC transporter substrate-binding protein"/>
    <property type="match status" value="1"/>
</dbReference>
<dbReference type="Gene3D" id="3.40.190.10">
    <property type="entry name" value="Periplasmic binding protein-like II"/>
    <property type="match status" value="2"/>
</dbReference>
<proteinExistence type="predicted"/>
<evidence type="ECO:0000256" key="2">
    <source>
        <dbReference type="ARBA" id="ARBA00022723"/>
    </source>
</evidence>
<gene>
    <name evidence="4" type="primary">modA</name>
    <name evidence="4" type="ORF">DF3PB_1730006</name>
</gene>
<keyword evidence="2" id="KW-0479">Metal-binding</keyword>
<dbReference type="GO" id="GO:0015689">
    <property type="term" value="P:molybdate ion transport"/>
    <property type="evidence" value="ECO:0007669"/>
    <property type="project" value="InterPro"/>
</dbReference>
<evidence type="ECO:0000256" key="3">
    <source>
        <dbReference type="ARBA" id="ARBA00022729"/>
    </source>
</evidence>
<keyword evidence="1" id="KW-0500">Molybdenum</keyword>
<dbReference type="AlphaFoldDB" id="A0A380TA48"/>
<dbReference type="InterPro" id="IPR005950">
    <property type="entry name" value="ModA"/>
</dbReference>
<dbReference type="NCBIfam" id="TIGR01256">
    <property type="entry name" value="modA"/>
    <property type="match status" value="1"/>
</dbReference>
<reference evidence="4" key="1">
    <citation type="submission" date="2018-07" db="EMBL/GenBank/DDBJ databases">
        <authorList>
            <person name="Quirk P.G."/>
            <person name="Krulwich T.A."/>
        </authorList>
    </citation>
    <scope>NUCLEOTIDE SEQUENCE</scope>
</reference>
<name>A0A380TA48_9ZZZZ</name>
<dbReference type="InterPro" id="IPR050682">
    <property type="entry name" value="ModA/WtpA"/>
</dbReference>
<organism evidence="4">
    <name type="scientific">metagenome</name>
    <dbReference type="NCBI Taxonomy" id="256318"/>
    <lineage>
        <taxon>unclassified sequences</taxon>
        <taxon>metagenomes</taxon>
    </lineage>
</organism>
<dbReference type="Pfam" id="PF13531">
    <property type="entry name" value="SBP_bac_11"/>
    <property type="match status" value="1"/>
</dbReference>
<dbReference type="PANTHER" id="PTHR30632:SF17">
    <property type="entry name" value="MOLYBDATE-BINDING PROTEIN MODA"/>
    <property type="match status" value="1"/>
</dbReference>
<evidence type="ECO:0000256" key="1">
    <source>
        <dbReference type="ARBA" id="ARBA00022505"/>
    </source>
</evidence>
<dbReference type="GO" id="GO:0030973">
    <property type="term" value="F:molybdate ion binding"/>
    <property type="evidence" value="ECO:0007669"/>
    <property type="project" value="TreeGrafter"/>
</dbReference>
<dbReference type="PANTHER" id="PTHR30632">
    <property type="entry name" value="MOLYBDATE-BINDING PERIPLASMIC PROTEIN"/>
    <property type="match status" value="1"/>
</dbReference>
<dbReference type="SUPFAM" id="SSF53850">
    <property type="entry name" value="Periplasmic binding protein-like II"/>
    <property type="match status" value="1"/>
</dbReference>
<dbReference type="GO" id="GO:0046872">
    <property type="term" value="F:metal ion binding"/>
    <property type="evidence" value="ECO:0007669"/>
    <property type="project" value="UniProtKB-KW"/>
</dbReference>
<keyword evidence="3" id="KW-0732">Signal</keyword>
<protein>
    <submittedName>
        <fullName evidence="4">Molybdate transporter subunit periplasmic-binding component of ABC superfamily</fullName>
    </submittedName>
</protein>
<dbReference type="EMBL" id="UIDG01000083">
    <property type="protein sequence ID" value="SUS05128.1"/>
    <property type="molecule type" value="Genomic_DNA"/>
</dbReference>